<accession>A0A5N6U8G8</accession>
<dbReference type="PANTHER" id="PTHR47706">
    <property type="entry name" value="NMRA-LIKE FAMILY PROTEIN"/>
    <property type="match status" value="1"/>
</dbReference>
<dbReference type="AlphaFoldDB" id="A0A5N6U8G8"/>
<evidence type="ECO:0000313" key="6">
    <source>
        <dbReference type="Proteomes" id="UP000325780"/>
    </source>
</evidence>
<dbReference type="GO" id="GO:0016491">
    <property type="term" value="F:oxidoreductase activity"/>
    <property type="evidence" value="ECO:0007669"/>
    <property type="project" value="UniProtKB-KW"/>
</dbReference>
<dbReference type="InterPro" id="IPR008030">
    <property type="entry name" value="NmrA-like"/>
</dbReference>
<keyword evidence="3" id="KW-0560">Oxidoreductase</keyword>
<keyword evidence="6" id="KW-1185">Reference proteome</keyword>
<keyword evidence="2" id="KW-0521">NADP</keyword>
<name>A0A5N6U8G8_ASPAV</name>
<proteinExistence type="inferred from homology"/>
<comment type="similarity">
    <text evidence="1">Belongs to the NmrA-type oxidoreductase family. Isoflavone reductase subfamily.</text>
</comment>
<evidence type="ECO:0000313" key="5">
    <source>
        <dbReference type="EMBL" id="KAE8154880.1"/>
    </source>
</evidence>
<dbReference type="Pfam" id="PF05368">
    <property type="entry name" value="NmrA"/>
    <property type="match status" value="1"/>
</dbReference>
<evidence type="ECO:0000256" key="2">
    <source>
        <dbReference type="ARBA" id="ARBA00022857"/>
    </source>
</evidence>
<feature type="domain" description="NmrA-like" evidence="4">
    <location>
        <begin position="4"/>
        <end position="255"/>
    </location>
</feature>
<dbReference type="InterPro" id="IPR051609">
    <property type="entry name" value="NmrA/Isoflavone_reductase-like"/>
</dbReference>
<dbReference type="OrthoDB" id="10000533at2759"/>
<gene>
    <name evidence="5" type="ORF">BDV25DRAFT_135522</name>
</gene>
<evidence type="ECO:0000256" key="3">
    <source>
        <dbReference type="ARBA" id="ARBA00023002"/>
    </source>
</evidence>
<evidence type="ECO:0000256" key="1">
    <source>
        <dbReference type="ARBA" id="ARBA00005725"/>
    </source>
</evidence>
<dbReference type="PANTHER" id="PTHR47706:SF4">
    <property type="entry name" value="NMRA-LIKE DOMAIN-CONTAINING PROTEIN"/>
    <property type="match status" value="1"/>
</dbReference>
<protein>
    <recommendedName>
        <fullName evidence="4">NmrA-like domain-containing protein</fullName>
    </recommendedName>
</protein>
<dbReference type="SUPFAM" id="SSF51735">
    <property type="entry name" value="NAD(P)-binding Rossmann-fold domains"/>
    <property type="match status" value="1"/>
</dbReference>
<organism evidence="5 6">
    <name type="scientific">Aspergillus avenaceus</name>
    <dbReference type="NCBI Taxonomy" id="36643"/>
    <lineage>
        <taxon>Eukaryota</taxon>
        <taxon>Fungi</taxon>
        <taxon>Dikarya</taxon>
        <taxon>Ascomycota</taxon>
        <taxon>Pezizomycotina</taxon>
        <taxon>Eurotiomycetes</taxon>
        <taxon>Eurotiomycetidae</taxon>
        <taxon>Eurotiales</taxon>
        <taxon>Aspergillaceae</taxon>
        <taxon>Aspergillus</taxon>
        <taxon>Aspergillus subgen. Circumdati</taxon>
    </lineage>
</organism>
<dbReference type="Proteomes" id="UP000325780">
    <property type="component" value="Unassembled WGS sequence"/>
</dbReference>
<dbReference type="EMBL" id="ML742026">
    <property type="protein sequence ID" value="KAE8154880.1"/>
    <property type="molecule type" value="Genomic_DNA"/>
</dbReference>
<dbReference type="InterPro" id="IPR036291">
    <property type="entry name" value="NAD(P)-bd_dom_sf"/>
</dbReference>
<dbReference type="Gene3D" id="3.40.50.720">
    <property type="entry name" value="NAD(P)-binding Rossmann-like Domain"/>
    <property type="match status" value="1"/>
</dbReference>
<sequence>MGIIAVAGGTGSIGRTIVEALVERGAHDVFVLTRKARESDNVKFLAVDYGDVNGIAQALEEARVDTVICAFGMESDAISQAQINLIHAAERSTVTKRFMVSGYDMLFKDEQMTWLPIARWARDADKAVAATNLEHTRVVNGLFLDYYGIPHWKSYLKPWINGVHVPGKWAVLPGDGLSPINFVTTKDMARFVTRLMDSSGWKPVSFIAGQTTTFKEICEIAERARGERFFVQYESLESLRNGRISFPEFVETGLEGSGQSTESIFAMFHLTSATGGYTITSDDTLDRRFPDIHITTAEEVIESSWRGR</sequence>
<reference evidence="5 6" key="1">
    <citation type="submission" date="2019-04" db="EMBL/GenBank/DDBJ databases">
        <title>Friends and foes A comparative genomics study of 23 Aspergillus species from section Flavi.</title>
        <authorList>
            <consortium name="DOE Joint Genome Institute"/>
            <person name="Kjaerbolling I."/>
            <person name="Vesth T."/>
            <person name="Frisvad J.C."/>
            <person name="Nybo J.L."/>
            <person name="Theobald S."/>
            <person name="Kildgaard S."/>
            <person name="Isbrandt T."/>
            <person name="Kuo A."/>
            <person name="Sato A."/>
            <person name="Lyhne E.K."/>
            <person name="Kogle M.E."/>
            <person name="Wiebenga A."/>
            <person name="Kun R.S."/>
            <person name="Lubbers R.J."/>
            <person name="Makela M.R."/>
            <person name="Barry K."/>
            <person name="Chovatia M."/>
            <person name="Clum A."/>
            <person name="Daum C."/>
            <person name="Haridas S."/>
            <person name="He G."/>
            <person name="LaButti K."/>
            <person name="Lipzen A."/>
            <person name="Mondo S."/>
            <person name="Riley R."/>
            <person name="Salamov A."/>
            <person name="Simmons B.A."/>
            <person name="Magnuson J.K."/>
            <person name="Henrissat B."/>
            <person name="Mortensen U.H."/>
            <person name="Larsen T.O."/>
            <person name="Devries R.P."/>
            <person name="Grigoriev I.V."/>
            <person name="Machida M."/>
            <person name="Baker S.E."/>
            <person name="Andersen M.R."/>
        </authorList>
    </citation>
    <scope>NUCLEOTIDE SEQUENCE [LARGE SCALE GENOMIC DNA]</scope>
    <source>
        <strain evidence="5 6">IBT 18842</strain>
    </source>
</reference>
<evidence type="ECO:0000259" key="4">
    <source>
        <dbReference type="Pfam" id="PF05368"/>
    </source>
</evidence>